<dbReference type="PDB" id="7TGH">
    <property type="method" value="EM"/>
    <property type="resolution" value="2.60 A"/>
    <property type="chains" value="C4=1-102"/>
</dbReference>
<evidence type="ECO:0008006" key="9">
    <source>
        <dbReference type="Google" id="ProtNLM"/>
    </source>
</evidence>
<evidence type="ECO:0007829" key="7">
    <source>
        <dbReference type="PDB" id="8GYM"/>
    </source>
</evidence>
<sequence>MSSMLIWGACFGLFTRAAACKASMIPLTTSPWKYPKYMIVSAVTFYYFDWYRRMALEQLCYNEEKLERYQIRAKLQSLKIGEELSDAYRESFFEHAVQKNNI</sequence>
<feature type="signal peptide" evidence="1">
    <location>
        <begin position="1"/>
        <end position="19"/>
    </location>
</feature>
<dbReference type="EMDB" id="EMD-34403"/>
<reference evidence="5 6" key="4">
    <citation type="journal article" date="2023" name="Nature">
        <title>Structural basis of mitochondrial membrane bending by the I-II-III&lt;sub&gt;2&lt;/sub&gt;-IV&lt;sub&gt;2&lt;/sub&gt; supercomplex.</title>
        <authorList>
            <person name="Muhleip A."/>
            <person name="Flygaard R.K."/>
            <person name="Baradaran R."/>
            <person name="Haapanen O."/>
            <person name="Gruhl T."/>
            <person name="Tobiasson V."/>
            <person name="Marechal A."/>
            <person name="Sharma V."/>
            <person name="Amunts A."/>
        </authorList>
    </citation>
    <scope>STRUCTURE BY ELECTRON MICROSCOPY (2.80 ANGSTROMS)</scope>
</reference>
<dbReference type="KEGG" id="tet:TTHERM_00160690"/>
<accession>Q22W63</accession>
<dbReference type="RefSeq" id="XP_001009799.2">
    <property type="nucleotide sequence ID" value="XM_001009799.3"/>
</dbReference>
<evidence type="ECO:0000313" key="3">
    <source>
        <dbReference type="Proteomes" id="UP000009168"/>
    </source>
</evidence>
<dbReference type="OMA" id="ACKASMI"/>
<evidence type="ECO:0007829" key="4">
    <source>
        <dbReference type="PDB" id="7TGH"/>
    </source>
</evidence>
<evidence type="ECO:0007829" key="8">
    <source>
        <dbReference type="PDB" id="8GZU"/>
    </source>
</evidence>
<dbReference type="AlphaFoldDB" id="Q22W63"/>
<dbReference type="InParanoid" id="Q22W63"/>
<dbReference type="PDB" id="8GZU">
    <property type="method" value="EM"/>
    <property type="resolution" value="4.18 A"/>
    <property type="chains" value="C4/c4=1-102"/>
</dbReference>
<organism evidence="2 3">
    <name type="scientific">Tetrahymena thermophila (strain SB210)</name>
    <dbReference type="NCBI Taxonomy" id="312017"/>
    <lineage>
        <taxon>Eukaryota</taxon>
        <taxon>Sar</taxon>
        <taxon>Alveolata</taxon>
        <taxon>Ciliophora</taxon>
        <taxon>Intramacronucleata</taxon>
        <taxon>Oligohymenophorea</taxon>
        <taxon>Hymenostomatida</taxon>
        <taxon>Tetrahymenina</taxon>
        <taxon>Tetrahymenidae</taxon>
        <taxon>Tetrahymena</taxon>
    </lineage>
</organism>
<dbReference type="OrthoDB" id="10482362at2759"/>
<proteinExistence type="evidence at protein level"/>
<dbReference type="PDB" id="8B6F">
    <property type="method" value="EM"/>
    <property type="resolution" value="2.80 A"/>
    <property type="chains" value="BZ=1-102"/>
</dbReference>
<feature type="chain" id="PRO_5004201352" description="Transmembrane protein" evidence="1">
    <location>
        <begin position="20"/>
        <end position="102"/>
    </location>
</feature>
<dbReference type="GeneID" id="7833996"/>
<evidence type="ECO:0007829" key="6">
    <source>
        <dbReference type="PDB" id="8BQS"/>
    </source>
</evidence>
<dbReference type="HOGENOM" id="CLU_2282880_0_0_1"/>
<dbReference type="PDB" id="8BQS">
    <property type="method" value="EM"/>
    <property type="resolution" value="2.90 A"/>
    <property type="chains" value="BZ=1-102"/>
</dbReference>
<reference evidence="3" key="1">
    <citation type="journal article" date="2006" name="PLoS Biol.">
        <title>Macronuclear genome sequence of the ciliate Tetrahymena thermophila, a model eukaryote.</title>
        <authorList>
            <person name="Eisen J.A."/>
            <person name="Coyne R.S."/>
            <person name="Wu M."/>
            <person name="Wu D."/>
            <person name="Thiagarajan M."/>
            <person name="Wortman J.R."/>
            <person name="Badger J.H."/>
            <person name="Ren Q."/>
            <person name="Amedeo P."/>
            <person name="Jones K.M."/>
            <person name="Tallon L.J."/>
            <person name="Delcher A.L."/>
            <person name="Salzberg S.L."/>
            <person name="Silva J.C."/>
            <person name="Haas B.J."/>
            <person name="Majoros W.H."/>
            <person name="Farzad M."/>
            <person name="Carlton J.M."/>
            <person name="Smith R.K. Jr."/>
            <person name="Garg J."/>
            <person name="Pearlman R.E."/>
            <person name="Karrer K.M."/>
            <person name="Sun L."/>
            <person name="Manning G."/>
            <person name="Elde N.C."/>
            <person name="Turkewitz A.P."/>
            <person name="Asai D.J."/>
            <person name="Wilkes D.E."/>
            <person name="Wang Y."/>
            <person name="Cai H."/>
            <person name="Collins K."/>
            <person name="Stewart B.A."/>
            <person name="Lee S.R."/>
            <person name="Wilamowska K."/>
            <person name="Weinberg Z."/>
            <person name="Ruzzo W.L."/>
            <person name="Wloga D."/>
            <person name="Gaertig J."/>
            <person name="Frankel J."/>
            <person name="Tsao C.-C."/>
            <person name="Gorovsky M.A."/>
            <person name="Keeling P.J."/>
            <person name="Waller R.F."/>
            <person name="Patron N.J."/>
            <person name="Cherry J.M."/>
            <person name="Stover N.A."/>
            <person name="Krieger C.J."/>
            <person name="del Toro C."/>
            <person name="Ryder H.F."/>
            <person name="Williamson S.C."/>
            <person name="Barbeau R.A."/>
            <person name="Hamilton E.P."/>
            <person name="Orias E."/>
        </authorList>
    </citation>
    <scope>NUCLEOTIDE SEQUENCE [LARGE SCALE GENOMIC DNA]</scope>
    <source>
        <strain evidence="3">SB210</strain>
    </source>
</reference>
<evidence type="ECO:0000256" key="1">
    <source>
        <dbReference type="SAM" id="SignalP"/>
    </source>
</evidence>
<dbReference type="EMBL" id="GG662820">
    <property type="protein sequence ID" value="EAR89554.2"/>
    <property type="molecule type" value="Genomic_DNA"/>
</dbReference>
<reference evidence="4" key="2">
    <citation type="journal article" date="2022" name="Science">
        <title>Structures of &lt;i&gt;Tetrahymena&lt;/i&gt;'s respiratory chain reveal the diversity of eukaryotic core metabolism.</title>
        <authorList>
            <person name="Zhou L."/>
            <person name="Maldonado M."/>
            <person name="Padavannil A."/>
            <person name="Guo F."/>
            <person name="Letts J.A."/>
        </authorList>
    </citation>
    <scope>STRUCTURE BY ELECTRON MICROSCOPY (2.60 ANGSTROMS)</scope>
</reference>
<evidence type="ECO:0000313" key="2">
    <source>
        <dbReference type="EMBL" id="EAR89554.2"/>
    </source>
</evidence>
<dbReference type="eggNOG" id="ENOG502T0GT">
    <property type="taxonomic scope" value="Eukaryota"/>
</dbReference>
<dbReference type="EMDB" id="EMD-25882"/>
<keyword evidence="1" id="KW-0732">Signal</keyword>
<evidence type="ECO:0007829" key="5">
    <source>
        <dbReference type="PDB" id="8B6F"/>
    </source>
</evidence>
<gene>
    <name evidence="2" type="ORF">TTHERM_00160690</name>
</gene>
<dbReference type="STRING" id="312017.Q22W63"/>
<dbReference type="PDB" id="8GYM">
    <property type="method" value="EM"/>
    <property type="resolution" value="2.96 A"/>
    <property type="chains" value="C4/c4=1-102"/>
</dbReference>
<reference evidence="7 8" key="3">
    <citation type="journal article" date="2023" name="Nat. Commun.">
        <title>Structures of Tetrahymena thermophila respiratory megacomplexes on the tubular mitochondrial cristae.</title>
        <authorList>
            <person name="Han F."/>
            <person name="Hu Y."/>
            <person name="Wu M."/>
            <person name="He Z."/>
            <person name="Tian H."/>
            <person name="Zhou L."/>
        </authorList>
    </citation>
    <scope>STRUCTURE BY ELECTRON MICROSCOPY (2.96 ANGSTROMS)</scope>
</reference>
<name>Q22W63_TETTS</name>
<dbReference type="Proteomes" id="UP000009168">
    <property type="component" value="Unassembled WGS sequence"/>
</dbReference>
<dbReference type="EMDB" id="EMD-16184"/>
<dbReference type="EMDB" id="EMD-34373"/>
<dbReference type="EMDB" id="EMD-15865"/>
<protein>
    <recommendedName>
        <fullName evidence="9">Transmembrane protein</fullName>
    </recommendedName>
</protein>
<keyword evidence="3" id="KW-1185">Reference proteome</keyword>
<keyword evidence="4 5" id="KW-0002">3D-structure</keyword>